<keyword evidence="1" id="KW-0472">Membrane</keyword>
<evidence type="ECO:0000313" key="3">
    <source>
        <dbReference type="Proteomes" id="UP000521199"/>
    </source>
</evidence>
<comment type="caution">
    <text evidence="2">The sequence shown here is derived from an EMBL/GenBank/DDBJ whole genome shotgun (WGS) entry which is preliminary data.</text>
</comment>
<feature type="transmembrane region" description="Helical" evidence="1">
    <location>
        <begin position="107"/>
        <end position="126"/>
    </location>
</feature>
<keyword evidence="3" id="KW-1185">Reference proteome</keyword>
<keyword evidence="1" id="KW-1133">Transmembrane helix</keyword>
<name>A0A7W8G1K9_9GAMM</name>
<feature type="transmembrane region" description="Helical" evidence="1">
    <location>
        <begin position="240"/>
        <end position="257"/>
    </location>
</feature>
<evidence type="ECO:0000256" key="1">
    <source>
        <dbReference type="SAM" id="Phobius"/>
    </source>
</evidence>
<feature type="transmembrane region" description="Helical" evidence="1">
    <location>
        <begin position="80"/>
        <end position="101"/>
    </location>
</feature>
<keyword evidence="1" id="KW-0812">Transmembrane</keyword>
<feature type="transmembrane region" description="Helical" evidence="1">
    <location>
        <begin position="147"/>
        <end position="172"/>
    </location>
</feature>
<dbReference type="Proteomes" id="UP000521199">
    <property type="component" value="Unassembled WGS sequence"/>
</dbReference>
<reference evidence="2 3" key="1">
    <citation type="submission" date="2020-08" db="EMBL/GenBank/DDBJ databases">
        <title>Genomic Encyclopedia of Type Strains, Phase IV (KMG-IV): sequencing the most valuable type-strain genomes for metagenomic binning, comparative biology and taxonomic classification.</title>
        <authorList>
            <person name="Goeker M."/>
        </authorList>
    </citation>
    <scope>NUCLEOTIDE SEQUENCE [LARGE SCALE GENOMIC DNA]</scope>
    <source>
        <strain evidence="2 3">DSM 24163</strain>
    </source>
</reference>
<protein>
    <submittedName>
        <fullName evidence="2">Uncharacterized protein</fullName>
    </submittedName>
</protein>
<gene>
    <name evidence="2" type="ORF">HNQ52_002523</name>
</gene>
<dbReference type="EMBL" id="JACHHP010000004">
    <property type="protein sequence ID" value="MBB5208973.1"/>
    <property type="molecule type" value="Genomic_DNA"/>
</dbReference>
<organism evidence="2 3">
    <name type="scientific">Chiayiivirga flava</name>
    <dbReference type="NCBI Taxonomy" id="659595"/>
    <lineage>
        <taxon>Bacteria</taxon>
        <taxon>Pseudomonadati</taxon>
        <taxon>Pseudomonadota</taxon>
        <taxon>Gammaproteobacteria</taxon>
        <taxon>Lysobacterales</taxon>
        <taxon>Lysobacteraceae</taxon>
        <taxon>Chiayiivirga</taxon>
    </lineage>
</organism>
<feature type="transmembrane region" description="Helical" evidence="1">
    <location>
        <begin position="214"/>
        <end position="234"/>
    </location>
</feature>
<accession>A0A7W8G1K9</accession>
<evidence type="ECO:0000313" key="2">
    <source>
        <dbReference type="EMBL" id="MBB5208973.1"/>
    </source>
</evidence>
<sequence length="260" mass="26981">MLPEFLLSSACFALIYPLTGTVHARILGDLGARIPVSISIHTLCISQIARYIPGNLAQHLLRGGMLVRAGVPGKIATTSLLAEACIALGIAAAMSALALLIDFSDIGARSIVPLILICILLAVLAARVRARFATDSPNAGLGTLWTLIRPSTALVCAAVYAINYIVIGIGLYALVGSDSRNPGLLYLTGSFSVAWTAGFLAPGLPAGIGAREGVLLLLLSPYLGMPAAVTLTAAHRLSTLAGDVFALVLGLALQRMMKNR</sequence>
<proteinExistence type="predicted"/>
<feature type="transmembrane region" description="Helical" evidence="1">
    <location>
        <begin position="184"/>
        <end position="202"/>
    </location>
</feature>
<dbReference type="RefSeq" id="WP_221282061.1">
    <property type="nucleotide sequence ID" value="NZ_JACHHP010000004.1"/>
</dbReference>
<dbReference type="AlphaFoldDB" id="A0A7W8G1K9"/>